<reference evidence="1" key="1">
    <citation type="journal article" date="2015" name="Nature">
        <title>Complex archaea that bridge the gap between prokaryotes and eukaryotes.</title>
        <authorList>
            <person name="Spang A."/>
            <person name="Saw J.H."/>
            <person name="Jorgensen S.L."/>
            <person name="Zaremba-Niedzwiedzka K."/>
            <person name="Martijn J."/>
            <person name="Lind A.E."/>
            <person name="van Eijk R."/>
            <person name="Schleper C."/>
            <person name="Guy L."/>
            <person name="Ettema T.J."/>
        </authorList>
    </citation>
    <scope>NUCLEOTIDE SEQUENCE</scope>
</reference>
<feature type="non-terminal residue" evidence="1">
    <location>
        <position position="158"/>
    </location>
</feature>
<comment type="caution">
    <text evidence="1">The sequence shown here is derived from an EMBL/GenBank/DDBJ whole genome shotgun (WGS) entry which is preliminary data.</text>
</comment>
<organism evidence="1">
    <name type="scientific">marine sediment metagenome</name>
    <dbReference type="NCBI Taxonomy" id="412755"/>
    <lineage>
        <taxon>unclassified sequences</taxon>
        <taxon>metagenomes</taxon>
        <taxon>ecological metagenomes</taxon>
    </lineage>
</organism>
<accession>A0A0F9HK02</accession>
<dbReference type="AlphaFoldDB" id="A0A0F9HK02"/>
<gene>
    <name evidence="1" type="ORF">LCGC14_1988890</name>
</gene>
<proteinExistence type="predicted"/>
<name>A0A0F9HK02_9ZZZZ</name>
<dbReference type="EMBL" id="LAZR01022388">
    <property type="protein sequence ID" value="KKL82030.1"/>
    <property type="molecule type" value="Genomic_DNA"/>
</dbReference>
<evidence type="ECO:0000313" key="1">
    <source>
        <dbReference type="EMBL" id="KKL82030.1"/>
    </source>
</evidence>
<sequence>MISPGSNTIYIFVIDTDQYAGNFEREMVAFMTGCVGECGVGDEYAEMYRDRFNIDEDDDRHNEYIFSSPDDHGCHRPATTWPTPGWFNDGMGNMYREGTDEKIAVERYITERQAEVIQVTGVVIDLAEQKRADGDCANITDRKQAEEELAKAEEADGA</sequence>
<protein>
    <submittedName>
        <fullName evidence="1">Uncharacterized protein</fullName>
    </submittedName>
</protein>